<keyword evidence="2" id="KW-1185">Reference proteome</keyword>
<organism evidence="1 2">
    <name type="scientific">Halteria grandinella</name>
    <dbReference type="NCBI Taxonomy" id="5974"/>
    <lineage>
        <taxon>Eukaryota</taxon>
        <taxon>Sar</taxon>
        <taxon>Alveolata</taxon>
        <taxon>Ciliophora</taxon>
        <taxon>Intramacronucleata</taxon>
        <taxon>Spirotrichea</taxon>
        <taxon>Stichotrichia</taxon>
        <taxon>Sporadotrichida</taxon>
        <taxon>Halteriidae</taxon>
        <taxon>Halteria</taxon>
    </lineage>
</organism>
<name>A0A8J8NAW1_HALGN</name>
<protein>
    <submittedName>
        <fullName evidence="1">Uncharacterized protein</fullName>
    </submittedName>
</protein>
<dbReference type="EMBL" id="RRYP01029753">
    <property type="protein sequence ID" value="TNV71573.1"/>
    <property type="molecule type" value="Genomic_DNA"/>
</dbReference>
<sequence>MSILVHIHTDIQQTTRILNLLQVVINQQWGQALTSGSVFSSLSIGKRALSLCLFIFDQQYISIIKMFQELKFNHHALQSAKFESFFQNIEQNILSIKFFKIDLEEDLLIQQ</sequence>
<reference evidence="1" key="1">
    <citation type="submission" date="2019-06" db="EMBL/GenBank/DDBJ databases">
        <authorList>
            <person name="Zheng W."/>
        </authorList>
    </citation>
    <scope>NUCLEOTIDE SEQUENCE</scope>
    <source>
        <strain evidence="1">QDHG01</strain>
    </source>
</reference>
<comment type="caution">
    <text evidence="1">The sequence shown here is derived from an EMBL/GenBank/DDBJ whole genome shotgun (WGS) entry which is preliminary data.</text>
</comment>
<dbReference type="Proteomes" id="UP000785679">
    <property type="component" value="Unassembled WGS sequence"/>
</dbReference>
<evidence type="ECO:0000313" key="1">
    <source>
        <dbReference type="EMBL" id="TNV71573.1"/>
    </source>
</evidence>
<accession>A0A8J8NAW1</accession>
<dbReference type="AlphaFoldDB" id="A0A8J8NAW1"/>
<evidence type="ECO:0000313" key="2">
    <source>
        <dbReference type="Proteomes" id="UP000785679"/>
    </source>
</evidence>
<proteinExistence type="predicted"/>
<gene>
    <name evidence="1" type="ORF">FGO68_gene4690</name>
</gene>